<sequence length="232" mass="24963">MKNYIIIGGSSGIGAAITAQLAKENNHVTATYNSNDGNSDTDNIKYHHLDVTAETIDLDFLPKEIDGLVYCPGSINLKPFARIKPAAFLEDFDLQVNGAIKVLQATISKLKKSGNASVVLFSTVAVQNGFNFHSQVAASKGAIEGLMRSLAAEYAPKIRFNAIAPSLTDTQLAGKMLSSDEKKKANAERHPLKKIGQPQDIAEMAVFLLSDKSKWITGQVMHVDGGMSSIKN</sequence>
<dbReference type="InterPro" id="IPR051122">
    <property type="entry name" value="SDR_DHRS6-like"/>
</dbReference>
<dbReference type="Proteomes" id="UP000236654">
    <property type="component" value="Unassembled WGS sequence"/>
</dbReference>
<evidence type="ECO:0000313" key="4">
    <source>
        <dbReference type="Proteomes" id="UP000236654"/>
    </source>
</evidence>
<dbReference type="PANTHER" id="PTHR43477:SF1">
    <property type="entry name" value="DIHYDROANTICAPSIN 7-DEHYDROGENASE"/>
    <property type="match status" value="1"/>
</dbReference>
<dbReference type="PRINTS" id="PR00081">
    <property type="entry name" value="GDHRDH"/>
</dbReference>
<dbReference type="InterPro" id="IPR002347">
    <property type="entry name" value="SDR_fam"/>
</dbReference>
<dbReference type="Pfam" id="PF13561">
    <property type="entry name" value="adh_short_C2"/>
    <property type="match status" value="1"/>
</dbReference>
<dbReference type="OrthoDB" id="9803333at2"/>
<evidence type="ECO:0000256" key="2">
    <source>
        <dbReference type="ARBA" id="ARBA00023002"/>
    </source>
</evidence>
<dbReference type="RefSeq" id="WP_101334450.1">
    <property type="nucleotide sequence ID" value="NZ_PJNI01000008.1"/>
</dbReference>
<dbReference type="GO" id="GO:0016491">
    <property type="term" value="F:oxidoreductase activity"/>
    <property type="evidence" value="ECO:0007669"/>
    <property type="project" value="UniProtKB-KW"/>
</dbReference>
<comment type="caution">
    <text evidence="3">The sequence shown here is derived from an EMBL/GenBank/DDBJ whole genome shotgun (WGS) entry which is preliminary data.</text>
</comment>
<keyword evidence="4" id="KW-1185">Reference proteome</keyword>
<dbReference type="CDD" id="cd05233">
    <property type="entry name" value="SDR_c"/>
    <property type="match status" value="1"/>
</dbReference>
<protein>
    <submittedName>
        <fullName evidence="3">Oxidoreductase</fullName>
    </submittedName>
</protein>
<dbReference type="EMBL" id="PJNI01000008">
    <property type="protein sequence ID" value="PKR80668.1"/>
    <property type="molecule type" value="Genomic_DNA"/>
</dbReference>
<dbReference type="AlphaFoldDB" id="A0A2I0R255"/>
<dbReference type="InterPro" id="IPR036291">
    <property type="entry name" value="NAD(P)-bd_dom_sf"/>
</dbReference>
<accession>A0A2I0R255</accession>
<evidence type="ECO:0000256" key="1">
    <source>
        <dbReference type="ARBA" id="ARBA00006484"/>
    </source>
</evidence>
<proteinExistence type="inferred from homology"/>
<reference evidence="3 4" key="1">
    <citation type="submission" date="2017-12" db="EMBL/GenBank/DDBJ databases">
        <title>The draft genome sequence of Brumimicrobium saltpan LHR20.</title>
        <authorList>
            <person name="Do Z.-J."/>
            <person name="Luo H.-R."/>
        </authorList>
    </citation>
    <scope>NUCLEOTIDE SEQUENCE [LARGE SCALE GENOMIC DNA]</scope>
    <source>
        <strain evidence="3 4">LHR20</strain>
    </source>
</reference>
<comment type="similarity">
    <text evidence="1">Belongs to the short-chain dehydrogenases/reductases (SDR) family.</text>
</comment>
<organism evidence="3 4">
    <name type="scientific">Brumimicrobium salinarum</name>
    <dbReference type="NCBI Taxonomy" id="2058658"/>
    <lineage>
        <taxon>Bacteria</taxon>
        <taxon>Pseudomonadati</taxon>
        <taxon>Bacteroidota</taxon>
        <taxon>Flavobacteriia</taxon>
        <taxon>Flavobacteriales</taxon>
        <taxon>Crocinitomicaceae</taxon>
        <taxon>Brumimicrobium</taxon>
    </lineage>
</organism>
<dbReference type="PANTHER" id="PTHR43477">
    <property type="entry name" value="DIHYDROANTICAPSIN 7-DEHYDROGENASE"/>
    <property type="match status" value="1"/>
</dbReference>
<name>A0A2I0R255_9FLAO</name>
<dbReference type="SUPFAM" id="SSF51735">
    <property type="entry name" value="NAD(P)-binding Rossmann-fold domains"/>
    <property type="match status" value="1"/>
</dbReference>
<keyword evidence="2" id="KW-0560">Oxidoreductase</keyword>
<dbReference type="Gene3D" id="3.40.50.720">
    <property type="entry name" value="NAD(P)-binding Rossmann-like Domain"/>
    <property type="match status" value="1"/>
</dbReference>
<evidence type="ECO:0000313" key="3">
    <source>
        <dbReference type="EMBL" id="PKR80668.1"/>
    </source>
</evidence>
<gene>
    <name evidence="3" type="ORF">CW751_07815</name>
</gene>